<keyword evidence="17" id="KW-0804">Transcription</keyword>
<dbReference type="PROSITE" id="PS50020">
    <property type="entry name" value="WW_DOMAIN_2"/>
    <property type="match status" value="1"/>
</dbReference>
<dbReference type="Gene3D" id="3.10.20.90">
    <property type="entry name" value="Phosphatidylinositol 3-kinase Catalytic Subunit, Chain A, domain 1"/>
    <property type="match status" value="1"/>
</dbReference>
<evidence type="ECO:0000256" key="11">
    <source>
        <dbReference type="ARBA" id="ARBA00022737"/>
    </source>
</evidence>
<dbReference type="GO" id="GO:0006508">
    <property type="term" value="P:proteolysis"/>
    <property type="evidence" value="ECO:0007669"/>
    <property type="project" value="UniProtKB-KW"/>
</dbReference>
<evidence type="ECO:0000256" key="19">
    <source>
        <dbReference type="ARBA" id="ARBA00023242"/>
    </source>
</evidence>
<keyword evidence="10" id="KW-0645">Protease</keyword>
<comment type="catalytic activity">
    <reaction evidence="1">
        <text>Thiol-dependent hydrolysis of ester, thioester, amide, peptide and isopeptide bonds formed by the C-terminal Gly of ubiquitin (a 76-residue protein attached to proteins as an intracellular targeting signal).</text>
        <dbReference type="EC" id="3.4.19.12"/>
    </reaction>
</comment>
<organism evidence="24">
    <name type="scientific">Notodromas monacha</name>
    <dbReference type="NCBI Taxonomy" id="399045"/>
    <lineage>
        <taxon>Eukaryota</taxon>
        <taxon>Metazoa</taxon>
        <taxon>Ecdysozoa</taxon>
        <taxon>Arthropoda</taxon>
        <taxon>Crustacea</taxon>
        <taxon>Oligostraca</taxon>
        <taxon>Ostracoda</taxon>
        <taxon>Podocopa</taxon>
        <taxon>Podocopida</taxon>
        <taxon>Cypridocopina</taxon>
        <taxon>Cypridoidea</taxon>
        <taxon>Cyprididae</taxon>
        <taxon>Notodromas</taxon>
    </lineage>
</organism>
<keyword evidence="25" id="KW-1185">Reference proteome</keyword>
<feature type="domain" description="WW" evidence="23">
    <location>
        <begin position="537"/>
        <end position="571"/>
    </location>
</feature>
<evidence type="ECO:0000256" key="21">
    <source>
        <dbReference type="ARBA" id="ARBA00046362"/>
    </source>
</evidence>
<gene>
    <name evidence="24" type="ORF">NMOB1V02_LOCUS5123</name>
</gene>
<comment type="subunit">
    <text evidence="21">Interacts with POU3F2/Brn-2, ATXN1, TXNL4A, HTT and AR. Interaction with ATXN1 correlates positively with the length of the polyglutamine tract. Interacts with RNA polymerase II large subunit in a phosphorylation-dependent manner. Forms a ternary complex with ATXN1 mutant and phosphorylated RNA polymerase II. Interacts (via C-terminus) with TXNL4A and CD2BP2. Interacts (via WW domain) with ATN1 and SF3B1, and may interact with additional splice factors. Interacts (via WW domain) with WBP11; Leading to reduce interaction between PQBP1 and TXNL4A. Interacts with CAPRIN1. Interacts with DDX1. Interacts with SFPQ. Interacts with KHSRP.</text>
</comment>
<keyword evidence="11" id="KW-0677">Repeat</keyword>
<evidence type="ECO:0000256" key="13">
    <source>
        <dbReference type="ARBA" id="ARBA00022801"/>
    </source>
</evidence>
<protein>
    <recommendedName>
        <fullName evidence="6">Polyglutamine-binding protein 1</fullName>
        <ecNumber evidence="5">3.4.19.12</ecNumber>
    </recommendedName>
    <alternativeName>
        <fullName evidence="20">Polyglutamine tract-binding protein 1</fullName>
    </alternativeName>
</protein>
<evidence type="ECO:0000256" key="18">
    <source>
        <dbReference type="ARBA" id="ARBA00023187"/>
    </source>
</evidence>
<evidence type="ECO:0000256" key="1">
    <source>
        <dbReference type="ARBA" id="ARBA00000707"/>
    </source>
</evidence>
<feature type="region of interest" description="Disordered" evidence="22">
    <location>
        <begin position="639"/>
        <end position="705"/>
    </location>
</feature>
<dbReference type="Gene3D" id="3.40.30.10">
    <property type="entry name" value="Glutaredoxin"/>
    <property type="match status" value="1"/>
</dbReference>
<dbReference type="SMART" id="SM00456">
    <property type="entry name" value="WW"/>
    <property type="match status" value="1"/>
</dbReference>
<comment type="similarity">
    <text evidence="4">Belongs to the peptidase C19 family.</text>
</comment>
<keyword evidence="12" id="KW-0833">Ubl conjugation pathway</keyword>
<sequence length="705" mass="79584">MNKSTGNLPVSRREMYHRIEVLFCDKNVPSDPGFKMVLSQRHTYAEMTARVAERLNTDPECIQFFRTTNYRDCPGNPLRCDTQGTLKDFLSYNKPRMAKKLFYQLLSIKVFELDRKKQIRCVWMSMNCREEKEIVLYPNKNGTVRDLLDEAVASPHVQLVGREGGGTGTLRLLEVAAYKIQSVQRDDAPLESLNVSAQKQFRIEEVPLEEALVAPGELVLPCAHFHKEIYSNFGVPFYVKIRERGTEIIQKLDWASQYSLLLARGRGSEGAGPVTRQSVKPRSASPGSAWSPESPAHQTAVRKPYCSPKPAKSMNQDFRINGIRVTPLLGCPNNWVTDPQFFGQGNSGDQGLSWLVGAQLWFDQLLADRGEKLSSVRERIQKRLEVPEKEFEKWRLALVSGGKAVYLNDEDASIRLDDFVVVSGGYCSDLILCSVRLAMPLPPVLLARLSKRGLIGTRGIPKEDEELEEEIIAEDYDDYTKENIASSFRMKLTPAPMCPNKWNVHHECSPFCWETWADPRRPEGKFERRRRNMLRKYPLPAGWKEQLDPGTGRFYYWEESTGNVCWISPACPKANISPPAAVLRAQIKAHPVVRSAAPVKNKVEDKSEEKLEFYEPMEKDPAATKAAIIEKLYAKGRKRQKTADLDPMDPAAYSDIPRGTWMDGLPTSSDAKTGVDSTASGPLFQQRPYPAPGAVLRANAEKKKK</sequence>
<feature type="compositionally biased region" description="Polar residues" evidence="22">
    <location>
        <begin position="275"/>
        <end position="288"/>
    </location>
</feature>
<evidence type="ECO:0000256" key="10">
    <source>
        <dbReference type="ARBA" id="ARBA00022670"/>
    </source>
</evidence>
<dbReference type="GO" id="GO:0000380">
    <property type="term" value="P:alternative mRNA splicing, via spliceosome"/>
    <property type="evidence" value="ECO:0007669"/>
    <property type="project" value="TreeGrafter"/>
</dbReference>
<evidence type="ECO:0000256" key="20">
    <source>
        <dbReference type="ARBA" id="ARBA00042167"/>
    </source>
</evidence>
<dbReference type="EMBL" id="CAJPEX010000891">
    <property type="protein sequence ID" value="CAG0917542.1"/>
    <property type="molecule type" value="Genomic_DNA"/>
</dbReference>
<evidence type="ECO:0000256" key="16">
    <source>
        <dbReference type="ARBA" id="ARBA00023015"/>
    </source>
</evidence>
<evidence type="ECO:0000256" key="9">
    <source>
        <dbReference type="ARBA" id="ARBA00022664"/>
    </source>
</evidence>
<keyword evidence="14" id="KW-0788">Thiol protease</keyword>
<keyword evidence="15" id="KW-0391">Immunity</keyword>
<dbReference type="GO" id="GO:0005737">
    <property type="term" value="C:cytoplasm"/>
    <property type="evidence" value="ECO:0007669"/>
    <property type="project" value="TreeGrafter"/>
</dbReference>
<evidence type="ECO:0000256" key="4">
    <source>
        <dbReference type="ARBA" id="ARBA00009085"/>
    </source>
</evidence>
<dbReference type="OrthoDB" id="42462at2759"/>
<dbReference type="Pfam" id="PF14533">
    <property type="entry name" value="USP7_C2"/>
    <property type="match status" value="2"/>
</dbReference>
<proteinExistence type="inferred from homology"/>
<evidence type="ECO:0000313" key="25">
    <source>
        <dbReference type="Proteomes" id="UP000678499"/>
    </source>
</evidence>
<dbReference type="Pfam" id="PF12436">
    <property type="entry name" value="USP7_ICP0_bdg"/>
    <property type="match status" value="1"/>
</dbReference>
<evidence type="ECO:0000256" key="12">
    <source>
        <dbReference type="ARBA" id="ARBA00022786"/>
    </source>
</evidence>
<reference evidence="24" key="1">
    <citation type="submission" date="2020-11" db="EMBL/GenBank/DDBJ databases">
        <authorList>
            <person name="Tran Van P."/>
        </authorList>
    </citation>
    <scope>NUCLEOTIDE SEQUENCE</scope>
</reference>
<keyword evidence="13" id="KW-0378">Hydrolase</keyword>
<evidence type="ECO:0000256" key="22">
    <source>
        <dbReference type="SAM" id="MobiDB-lite"/>
    </source>
</evidence>
<evidence type="ECO:0000256" key="7">
    <source>
        <dbReference type="ARBA" id="ARBA00022553"/>
    </source>
</evidence>
<keyword evidence="9" id="KW-0507">mRNA processing</keyword>
<accession>A0A7R9GCK4</accession>
<dbReference type="CDD" id="cd00201">
    <property type="entry name" value="WW"/>
    <property type="match status" value="1"/>
</dbReference>
<keyword evidence="18" id="KW-0508">mRNA splicing</keyword>
<dbReference type="GO" id="GO:0043021">
    <property type="term" value="F:ribonucleoprotein complex binding"/>
    <property type="evidence" value="ECO:0007669"/>
    <property type="project" value="TreeGrafter"/>
</dbReference>
<dbReference type="GO" id="GO:0016607">
    <property type="term" value="C:nuclear speck"/>
    <property type="evidence" value="ECO:0007669"/>
    <property type="project" value="UniProtKB-SubCell"/>
</dbReference>
<dbReference type="GO" id="GO:0004843">
    <property type="term" value="F:cysteine-type deubiquitinase activity"/>
    <property type="evidence" value="ECO:0007669"/>
    <property type="project" value="UniProtKB-EC"/>
</dbReference>
<dbReference type="EC" id="3.4.19.12" evidence="5"/>
<evidence type="ECO:0000256" key="3">
    <source>
        <dbReference type="ARBA" id="ARBA00004463"/>
    </source>
</evidence>
<keyword evidence="8" id="KW-0399">Innate immunity</keyword>
<evidence type="ECO:0000256" key="8">
    <source>
        <dbReference type="ARBA" id="ARBA00022588"/>
    </source>
</evidence>
<dbReference type="Gene3D" id="2.20.70.10">
    <property type="match status" value="1"/>
</dbReference>
<feature type="region of interest" description="Disordered" evidence="22">
    <location>
        <begin position="266"/>
        <end position="313"/>
    </location>
</feature>
<dbReference type="InterPro" id="IPR036020">
    <property type="entry name" value="WW_dom_sf"/>
</dbReference>
<name>A0A7R9GCK4_9CRUS</name>
<dbReference type="GO" id="GO:0045087">
    <property type="term" value="P:innate immune response"/>
    <property type="evidence" value="ECO:0007669"/>
    <property type="project" value="UniProtKB-KW"/>
</dbReference>
<dbReference type="PANTHER" id="PTHR21737">
    <property type="entry name" value="POLYGLUTAMINE BINDING PROTEIN 1/MARVEL MEMBRANE-ASSOCIATING DOMAIN CONTAINING 3"/>
    <property type="match status" value="1"/>
</dbReference>
<keyword evidence="16" id="KW-0805">Transcription regulation</keyword>
<feature type="compositionally biased region" description="Polar residues" evidence="22">
    <location>
        <begin position="666"/>
        <end position="680"/>
    </location>
</feature>
<evidence type="ECO:0000256" key="15">
    <source>
        <dbReference type="ARBA" id="ARBA00022859"/>
    </source>
</evidence>
<evidence type="ECO:0000313" key="24">
    <source>
        <dbReference type="EMBL" id="CAD7277390.1"/>
    </source>
</evidence>
<dbReference type="InterPro" id="IPR029346">
    <property type="entry name" value="USP_C"/>
</dbReference>
<dbReference type="AlphaFoldDB" id="A0A7R9GCK4"/>
<dbReference type="EMBL" id="OA882928">
    <property type="protein sequence ID" value="CAD7277390.1"/>
    <property type="molecule type" value="Genomic_DNA"/>
</dbReference>
<evidence type="ECO:0000256" key="2">
    <source>
        <dbReference type="ARBA" id="ARBA00004324"/>
    </source>
</evidence>
<dbReference type="InterPro" id="IPR024729">
    <property type="entry name" value="USP7_ICP0-binding_dom"/>
</dbReference>
<dbReference type="InterPro" id="IPR001202">
    <property type="entry name" value="WW_dom"/>
</dbReference>
<comment type="subcellular location">
    <subcellularLocation>
        <location evidence="3">Cytoplasmic granule</location>
    </subcellularLocation>
    <subcellularLocation>
        <location evidence="2">Nucleus speckle</location>
    </subcellularLocation>
</comment>
<evidence type="ECO:0000256" key="5">
    <source>
        <dbReference type="ARBA" id="ARBA00012759"/>
    </source>
</evidence>
<evidence type="ECO:0000256" key="6">
    <source>
        <dbReference type="ARBA" id="ARBA00021117"/>
    </source>
</evidence>
<keyword evidence="7" id="KW-0597">Phosphoprotein</keyword>
<evidence type="ECO:0000259" key="23">
    <source>
        <dbReference type="PROSITE" id="PS50020"/>
    </source>
</evidence>
<dbReference type="SUPFAM" id="SSF51045">
    <property type="entry name" value="WW domain"/>
    <property type="match status" value="1"/>
</dbReference>
<keyword evidence="19" id="KW-0539">Nucleus</keyword>
<dbReference type="PANTHER" id="PTHR21737:SF3">
    <property type="entry name" value="POLYGLUTAMINE-BINDING PROTEIN 1"/>
    <property type="match status" value="1"/>
</dbReference>
<dbReference type="Proteomes" id="UP000678499">
    <property type="component" value="Unassembled WGS sequence"/>
</dbReference>
<dbReference type="Pfam" id="PF00397">
    <property type="entry name" value="WW"/>
    <property type="match status" value="1"/>
</dbReference>
<evidence type="ECO:0000256" key="17">
    <source>
        <dbReference type="ARBA" id="ARBA00023163"/>
    </source>
</evidence>
<evidence type="ECO:0000256" key="14">
    <source>
        <dbReference type="ARBA" id="ARBA00022807"/>
    </source>
</evidence>